<dbReference type="OrthoDB" id="3936150at2759"/>
<feature type="transmembrane region" description="Helical" evidence="5">
    <location>
        <begin position="133"/>
        <end position="153"/>
    </location>
</feature>
<protein>
    <recommendedName>
        <fullName evidence="6">Major facilitator superfamily (MFS) profile domain-containing protein</fullName>
    </recommendedName>
</protein>
<feature type="transmembrane region" description="Helical" evidence="5">
    <location>
        <begin position="160"/>
        <end position="179"/>
    </location>
</feature>
<evidence type="ECO:0000313" key="8">
    <source>
        <dbReference type="Proteomes" id="UP000502823"/>
    </source>
</evidence>
<dbReference type="GO" id="GO:0016020">
    <property type="term" value="C:membrane"/>
    <property type="evidence" value="ECO:0007669"/>
    <property type="project" value="UniProtKB-SubCell"/>
</dbReference>
<dbReference type="Proteomes" id="UP000502823">
    <property type="component" value="Unassembled WGS sequence"/>
</dbReference>
<evidence type="ECO:0000256" key="5">
    <source>
        <dbReference type="SAM" id="Phobius"/>
    </source>
</evidence>
<comment type="caution">
    <text evidence="7">The sequence shown here is derived from an EMBL/GenBank/DDBJ whole genome shotgun (WGS) entry which is preliminary data.</text>
</comment>
<feature type="transmembrane region" description="Helical" evidence="5">
    <location>
        <begin position="395"/>
        <end position="415"/>
    </location>
</feature>
<dbReference type="Gene3D" id="1.20.1250.20">
    <property type="entry name" value="MFS general substrate transporter like domains"/>
    <property type="match status" value="1"/>
</dbReference>
<feature type="transmembrane region" description="Helical" evidence="5">
    <location>
        <begin position="20"/>
        <end position="43"/>
    </location>
</feature>
<dbReference type="InParanoid" id="A0A6L2PC36"/>
<evidence type="ECO:0000259" key="6">
    <source>
        <dbReference type="PROSITE" id="PS50850"/>
    </source>
</evidence>
<sequence length="809" mass="89870">MDVDKMLAHAGDFGRYQYVLMLLFSVINIISTFDYFGQLFIFVQPEYWCRLPELAHLPREDTRRMWSPPEDSSCSRYAVNLTTVGAVNGTPDWSGKNRTVRACDSGWEYNLTDGYQSIISEMHWVCNDSWKPALAQSMFFIGSVFGSLGLGIMSDHVGRLPVLILANMLALVGNVATVFTSGLPELAFCRMVNGLATDNNFVMMYIIVLEYMRPEKRTLGLNLCIGVFHTLACIVVPWLAIWAGNWRLFLLVITLPNIVVPGFYFCVPESASWLLSKGRVQDALRCFRRVAAFNGKTLPPAVIHTFETSAKLSVPQGTGNLLGLFKTPRLRRKTCILIFKSMVLTLCFDAISRNVDGLGYSPFVMFSMTSVTKFPASLIILLLQDRVGRKAMASGSLLISGVFTIASGLVIAFVGAKSVPVVTAALAVVGRFGVNVAYSSGAQYAAELIPTEVRGQGVAAIHMVGYAATFFSPHILYLISAWPPVHRLNTVGGFLPSFRANTEGRANWATATPTSFPPDSAPLNNPLLSAANVRVCLQASYSRAIPELLLGSLSIVGAALCLLLPETLYRTLPVTLEDGEAFGEGEGIWEFAWCQKPLWTWCHDPNSSDYDLRDHNISRKMEEICYQDVRSLDNAAMYDGNNCDTTPAIRAVNMPLTGSLYYEHCSPEWSDIKRCNIVQLGVELAEESKTVIARPRMPQNVGRMYTDRSSVATAVPRMLFQLRAEQSYVRRIRLQLGSESRRNATLLNFRRESHFGIFPTVYTRNVIAIADKFVPPKLQPLWNHEAGKLFLLRLPAETYLTKAVSVQEQ</sequence>
<feature type="transmembrane region" description="Helical" evidence="5">
    <location>
        <begin position="334"/>
        <end position="351"/>
    </location>
</feature>
<dbReference type="PANTHER" id="PTHR24064">
    <property type="entry name" value="SOLUTE CARRIER FAMILY 22 MEMBER"/>
    <property type="match status" value="1"/>
</dbReference>
<dbReference type="InterPro" id="IPR020846">
    <property type="entry name" value="MFS_dom"/>
</dbReference>
<proteinExistence type="predicted"/>
<comment type="subcellular location">
    <subcellularLocation>
        <location evidence="1">Membrane</location>
        <topology evidence="1">Multi-pass membrane protein</topology>
    </subcellularLocation>
</comment>
<gene>
    <name evidence="7" type="ORF">Cfor_09934</name>
</gene>
<feature type="transmembrane region" description="Helical" evidence="5">
    <location>
        <begin position="191"/>
        <end position="212"/>
    </location>
</feature>
<feature type="transmembrane region" description="Helical" evidence="5">
    <location>
        <begin position="459"/>
        <end position="479"/>
    </location>
</feature>
<feature type="transmembrane region" description="Helical" evidence="5">
    <location>
        <begin position="421"/>
        <end position="438"/>
    </location>
</feature>
<feature type="transmembrane region" description="Helical" evidence="5">
    <location>
        <begin position="246"/>
        <end position="267"/>
    </location>
</feature>
<evidence type="ECO:0000256" key="4">
    <source>
        <dbReference type="ARBA" id="ARBA00023136"/>
    </source>
</evidence>
<name>A0A6L2PC36_COPFO</name>
<feature type="domain" description="Major facilitator superfamily (MFS) profile" evidence="6">
    <location>
        <begin position="78"/>
        <end position="569"/>
    </location>
</feature>
<evidence type="ECO:0000256" key="3">
    <source>
        <dbReference type="ARBA" id="ARBA00022989"/>
    </source>
</evidence>
<accession>A0A6L2PC36</accession>
<dbReference type="InterPro" id="IPR005828">
    <property type="entry name" value="MFS_sugar_transport-like"/>
</dbReference>
<keyword evidence="2 5" id="KW-0812">Transmembrane</keyword>
<dbReference type="PROSITE" id="PS50850">
    <property type="entry name" value="MFS"/>
    <property type="match status" value="1"/>
</dbReference>
<feature type="transmembrane region" description="Helical" evidence="5">
    <location>
        <begin position="219"/>
        <end position="240"/>
    </location>
</feature>
<keyword evidence="8" id="KW-1185">Reference proteome</keyword>
<dbReference type="EMBL" id="BLKM01000181">
    <property type="protein sequence ID" value="GFG29916.1"/>
    <property type="molecule type" value="Genomic_DNA"/>
</dbReference>
<evidence type="ECO:0000256" key="1">
    <source>
        <dbReference type="ARBA" id="ARBA00004141"/>
    </source>
</evidence>
<evidence type="ECO:0000256" key="2">
    <source>
        <dbReference type="ARBA" id="ARBA00022692"/>
    </source>
</evidence>
<feature type="transmembrane region" description="Helical" evidence="5">
    <location>
        <begin position="363"/>
        <end position="383"/>
    </location>
</feature>
<dbReference type="Pfam" id="PF00083">
    <property type="entry name" value="Sugar_tr"/>
    <property type="match status" value="1"/>
</dbReference>
<keyword evidence="3 5" id="KW-1133">Transmembrane helix</keyword>
<dbReference type="AlphaFoldDB" id="A0A6L2PC36"/>
<keyword evidence="4 5" id="KW-0472">Membrane</keyword>
<reference evidence="8" key="1">
    <citation type="submission" date="2020-01" db="EMBL/GenBank/DDBJ databases">
        <title>Draft genome sequence of the Termite Coptotermes fromosanus.</title>
        <authorList>
            <person name="Itakura S."/>
            <person name="Yosikawa Y."/>
            <person name="Umezawa K."/>
        </authorList>
    </citation>
    <scope>NUCLEOTIDE SEQUENCE [LARGE SCALE GENOMIC DNA]</scope>
</reference>
<dbReference type="GO" id="GO:0022857">
    <property type="term" value="F:transmembrane transporter activity"/>
    <property type="evidence" value="ECO:0007669"/>
    <property type="project" value="InterPro"/>
</dbReference>
<dbReference type="SUPFAM" id="SSF103473">
    <property type="entry name" value="MFS general substrate transporter"/>
    <property type="match status" value="1"/>
</dbReference>
<evidence type="ECO:0000313" key="7">
    <source>
        <dbReference type="EMBL" id="GFG29916.1"/>
    </source>
</evidence>
<organism evidence="7 8">
    <name type="scientific">Coptotermes formosanus</name>
    <name type="common">Formosan subterranean termite</name>
    <dbReference type="NCBI Taxonomy" id="36987"/>
    <lineage>
        <taxon>Eukaryota</taxon>
        <taxon>Metazoa</taxon>
        <taxon>Ecdysozoa</taxon>
        <taxon>Arthropoda</taxon>
        <taxon>Hexapoda</taxon>
        <taxon>Insecta</taxon>
        <taxon>Pterygota</taxon>
        <taxon>Neoptera</taxon>
        <taxon>Polyneoptera</taxon>
        <taxon>Dictyoptera</taxon>
        <taxon>Blattodea</taxon>
        <taxon>Blattoidea</taxon>
        <taxon>Termitoidae</taxon>
        <taxon>Rhinotermitidae</taxon>
        <taxon>Coptotermes</taxon>
    </lineage>
</organism>
<dbReference type="InterPro" id="IPR036259">
    <property type="entry name" value="MFS_trans_sf"/>
</dbReference>